<feature type="compositionally biased region" description="Basic and acidic residues" evidence="1">
    <location>
        <begin position="55"/>
        <end position="65"/>
    </location>
</feature>
<feature type="compositionally biased region" description="Basic residues" evidence="1">
    <location>
        <begin position="92"/>
        <end position="105"/>
    </location>
</feature>
<dbReference type="EMBL" id="JBHSPA010000093">
    <property type="protein sequence ID" value="MFC5833427.1"/>
    <property type="molecule type" value="Genomic_DNA"/>
</dbReference>
<name>A0ABW1D7N3_9ACTN</name>
<gene>
    <name evidence="3" type="ORF">ACFPZ3_57075</name>
</gene>
<dbReference type="Proteomes" id="UP001596058">
    <property type="component" value="Unassembled WGS sequence"/>
</dbReference>
<sequence>MLNACETARAAQDNAFSSVAGSLMRTGMPAVPAMQYPISDPAAVEFGHAFYESLAEHAPRGRRGDGGPPSPQTRPARHAGVGHTGALPALARLHHRSPVRPHHLPPKAGAASHEAEVPGSCSSWRRAGEREAGRGDLSSHGCPGCCPP</sequence>
<reference evidence="4" key="1">
    <citation type="journal article" date="2019" name="Int. J. Syst. Evol. Microbiol.">
        <title>The Global Catalogue of Microorganisms (GCM) 10K type strain sequencing project: providing services to taxonomists for standard genome sequencing and annotation.</title>
        <authorList>
            <consortium name="The Broad Institute Genomics Platform"/>
            <consortium name="The Broad Institute Genome Sequencing Center for Infectious Disease"/>
            <person name="Wu L."/>
            <person name="Ma J."/>
        </authorList>
    </citation>
    <scope>NUCLEOTIDE SEQUENCE [LARGE SCALE GENOMIC DNA]</scope>
    <source>
        <strain evidence="4">CCUG 53903</strain>
    </source>
</reference>
<feature type="region of interest" description="Disordered" evidence="1">
    <location>
        <begin position="55"/>
        <end position="148"/>
    </location>
</feature>
<evidence type="ECO:0000256" key="1">
    <source>
        <dbReference type="SAM" id="MobiDB-lite"/>
    </source>
</evidence>
<protein>
    <submittedName>
        <fullName evidence="3">CHAT domain-containing protein</fullName>
    </submittedName>
</protein>
<organism evidence="3 4">
    <name type="scientific">Nonomuraea insulae</name>
    <dbReference type="NCBI Taxonomy" id="1616787"/>
    <lineage>
        <taxon>Bacteria</taxon>
        <taxon>Bacillati</taxon>
        <taxon>Actinomycetota</taxon>
        <taxon>Actinomycetes</taxon>
        <taxon>Streptosporangiales</taxon>
        <taxon>Streptosporangiaceae</taxon>
        <taxon>Nonomuraea</taxon>
    </lineage>
</organism>
<dbReference type="InterPro" id="IPR024983">
    <property type="entry name" value="CHAT_dom"/>
</dbReference>
<accession>A0ABW1D7N3</accession>
<dbReference type="RefSeq" id="WP_379522866.1">
    <property type="nucleotide sequence ID" value="NZ_JBHSPA010000093.1"/>
</dbReference>
<keyword evidence="4" id="KW-1185">Reference proteome</keyword>
<feature type="domain" description="CHAT" evidence="2">
    <location>
        <begin position="1"/>
        <end position="60"/>
    </location>
</feature>
<dbReference type="Pfam" id="PF12770">
    <property type="entry name" value="CHAT"/>
    <property type="match status" value="1"/>
</dbReference>
<evidence type="ECO:0000259" key="2">
    <source>
        <dbReference type="Pfam" id="PF12770"/>
    </source>
</evidence>
<evidence type="ECO:0000313" key="3">
    <source>
        <dbReference type="EMBL" id="MFC5833427.1"/>
    </source>
</evidence>
<comment type="caution">
    <text evidence="3">The sequence shown here is derived from an EMBL/GenBank/DDBJ whole genome shotgun (WGS) entry which is preliminary data.</text>
</comment>
<evidence type="ECO:0000313" key="4">
    <source>
        <dbReference type="Proteomes" id="UP001596058"/>
    </source>
</evidence>
<proteinExistence type="predicted"/>